<keyword evidence="2" id="KW-0812">Transmembrane</keyword>
<evidence type="ECO:0000256" key="2">
    <source>
        <dbReference type="SAM" id="Phobius"/>
    </source>
</evidence>
<reference evidence="3 4" key="1">
    <citation type="submission" date="2023-07" db="EMBL/GenBank/DDBJ databases">
        <title>Genomic Encyclopedia of Type Strains, Phase IV (KMG-IV): sequencing the most valuable type-strain genomes for metagenomic binning, comparative biology and taxonomic classification.</title>
        <authorList>
            <person name="Goeker M."/>
        </authorList>
    </citation>
    <scope>NUCLEOTIDE SEQUENCE [LARGE SCALE GENOMIC DNA]</scope>
    <source>
        <strain evidence="3 4">DSM 9768</strain>
    </source>
</reference>
<evidence type="ECO:0000313" key="4">
    <source>
        <dbReference type="Proteomes" id="UP001230005"/>
    </source>
</evidence>
<keyword evidence="4" id="KW-1185">Reference proteome</keyword>
<feature type="transmembrane region" description="Helical" evidence="2">
    <location>
        <begin position="85"/>
        <end position="107"/>
    </location>
</feature>
<comment type="caution">
    <text evidence="3">The sequence shown here is derived from an EMBL/GenBank/DDBJ whole genome shotgun (WGS) entry which is preliminary data.</text>
</comment>
<keyword evidence="3" id="KW-0067">ATP-binding</keyword>
<keyword evidence="3" id="KW-0547">Nucleotide-binding</keyword>
<dbReference type="EMBL" id="JAUSUG010000019">
    <property type="protein sequence ID" value="MDQ0256745.1"/>
    <property type="molecule type" value="Genomic_DNA"/>
</dbReference>
<accession>A0ABU0A0K1</accession>
<evidence type="ECO:0000313" key="3">
    <source>
        <dbReference type="EMBL" id="MDQ0256745.1"/>
    </source>
</evidence>
<sequence length="108" mass="12616">MKEEKLRELEVKLDEIRHELDQLESDIKSKTTENDVKVMLDEYAKLKKVLTEEEAIVTVDKILNEKRYMTENDVKTITKEMHITILKWVVGTTISSVALIIAILRVLF</sequence>
<keyword evidence="3" id="KW-0378">Hydrolase</keyword>
<keyword evidence="1" id="KW-0175">Coiled coil</keyword>
<gene>
    <name evidence="3" type="ORF">J2S74_004167</name>
</gene>
<protein>
    <submittedName>
        <fullName evidence="3">Superfamily II RNA helicase</fullName>
    </submittedName>
</protein>
<proteinExistence type="predicted"/>
<keyword evidence="3" id="KW-0347">Helicase</keyword>
<dbReference type="RefSeq" id="WP_307329371.1">
    <property type="nucleotide sequence ID" value="NZ_JAUSUG010000019.1"/>
</dbReference>
<name>A0ABU0A0K1_9BACI</name>
<keyword evidence="2" id="KW-0472">Membrane</keyword>
<feature type="coiled-coil region" evidence="1">
    <location>
        <begin position="6"/>
        <end position="33"/>
    </location>
</feature>
<dbReference type="GO" id="GO:0004386">
    <property type="term" value="F:helicase activity"/>
    <property type="evidence" value="ECO:0007669"/>
    <property type="project" value="UniProtKB-KW"/>
</dbReference>
<dbReference type="Proteomes" id="UP001230005">
    <property type="component" value="Unassembled WGS sequence"/>
</dbReference>
<evidence type="ECO:0000256" key="1">
    <source>
        <dbReference type="SAM" id="Coils"/>
    </source>
</evidence>
<keyword evidence="2" id="KW-1133">Transmembrane helix</keyword>
<organism evidence="3 4">
    <name type="scientific">Evansella vedderi</name>
    <dbReference type="NCBI Taxonomy" id="38282"/>
    <lineage>
        <taxon>Bacteria</taxon>
        <taxon>Bacillati</taxon>
        <taxon>Bacillota</taxon>
        <taxon>Bacilli</taxon>
        <taxon>Bacillales</taxon>
        <taxon>Bacillaceae</taxon>
        <taxon>Evansella</taxon>
    </lineage>
</organism>